<dbReference type="Pfam" id="PF01909">
    <property type="entry name" value="NTP_transf_2"/>
    <property type="match status" value="1"/>
</dbReference>
<keyword evidence="3" id="KW-1185">Reference proteome</keyword>
<gene>
    <name evidence="2" type="ORF">DSOL_5315</name>
</gene>
<evidence type="ECO:0000259" key="1">
    <source>
        <dbReference type="Pfam" id="PF01909"/>
    </source>
</evidence>
<dbReference type="InterPro" id="IPR052548">
    <property type="entry name" value="Type_VII_TA_antitoxin"/>
</dbReference>
<dbReference type="Gene3D" id="3.30.460.10">
    <property type="entry name" value="Beta Polymerase, domain 2"/>
    <property type="match status" value="1"/>
</dbReference>
<dbReference type="PANTHER" id="PTHR33933:SF1">
    <property type="entry name" value="PROTEIN ADENYLYLTRANSFERASE MNTA-RELATED"/>
    <property type="match status" value="1"/>
</dbReference>
<organism evidence="2 3">
    <name type="scientific">Desulfosporosinus metallidurans</name>
    <dbReference type="NCBI Taxonomy" id="1888891"/>
    <lineage>
        <taxon>Bacteria</taxon>
        <taxon>Bacillati</taxon>
        <taxon>Bacillota</taxon>
        <taxon>Clostridia</taxon>
        <taxon>Eubacteriales</taxon>
        <taxon>Desulfitobacteriaceae</taxon>
        <taxon>Desulfosporosinus</taxon>
    </lineage>
</organism>
<dbReference type="SUPFAM" id="SSF81301">
    <property type="entry name" value="Nucleotidyltransferase"/>
    <property type="match status" value="1"/>
</dbReference>
<feature type="domain" description="Polymerase nucleotidyl transferase" evidence="1">
    <location>
        <begin position="17"/>
        <end position="91"/>
    </location>
</feature>
<evidence type="ECO:0000313" key="2">
    <source>
        <dbReference type="EMBL" id="OLN25444.1"/>
    </source>
</evidence>
<protein>
    <submittedName>
        <fullName evidence="2">Nucleotidyltransferase</fullName>
    </submittedName>
</protein>
<dbReference type="EMBL" id="MLBF01000115">
    <property type="protein sequence ID" value="OLN25444.1"/>
    <property type="molecule type" value="Genomic_DNA"/>
</dbReference>
<dbReference type="InterPro" id="IPR043519">
    <property type="entry name" value="NT_sf"/>
</dbReference>
<dbReference type="Proteomes" id="UP000186102">
    <property type="component" value="Unassembled WGS sequence"/>
</dbReference>
<name>A0A1Q8QDM8_9FIRM</name>
<sequence>MHTPTTINKIVALLANKAKEIASDKLVKVILYGSYARGDYEEWSDIDVMVLVNGDDHTTKLFEQELWKYCNDLELNYDVVLSVIVKDYNHFQNWKNVLPFYANVQNEGVVVNA</sequence>
<dbReference type="PANTHER" id="PTHR33933">
    <property type="entry name" value="NUCLEOTIDYLTRANSFERASE"/>
    <property type="match status" value="1"/>
</dbReference>
<evidence type="ECO:0000313" key="3">
    <source>
        <dbReference type="Proteomes" id="UP000186102"/>
    </source>
</evidence>
<dbReference type="CDD" id="cd05403">
    <property type="entry name" value="NT_KNTase_like"/>
    <property type="match status" value="1"/>
</dbReference>
<dbReference type="GO" id="GO:0016779">
    <property type="term" value="F:nucleotidyltransferase activity"/>
    <property type="evidence" value="ECO:0007669"/>
    <property type="project" value="InterPro"/>
</dbReference>
<dbReference type="InterPro" id="IPR002934">
    <property type="entry name" value="Polymerase_NTP_transf_dom"/>
</dbReference>
<proteinExistence type="predicted"/>
<reference evidence="2 3" key="1">
    <citation type="submission" date="2016-09" db="EMBL/GenBank/DDBJ databases">
        <title>Complete genome of Desulfosporosinus sp. OL.</title>
        <authorList>
            <person name="Mardanov A."/>
            <person name="Beletsky A."/>
            <person name="Panova A."/>
            <person name="Karnachuk O."/>
            <person name="Ravin N."/>
        </authorList>
    </citation>
    <scope>NUCLEOTIDE SEQUENCE [LARGE SCALE GENOMIC DNA]</scope>
    <source>
        <strain evidence="2 3">OL</strain>
    </source>
</reference>
<dbReference type="RefSeq" id="WP_009613742.1">
    <property type="nucleotide sequence ID" value="NZ_MLBF01000115.1"/>
</dbReference>
<accession>A0A1Q8QDM8</accession>
<dbReference type="AlphaFoldDB" id="A0A1Q8QDM8"/>
<keyword evidence="2" id="KW-0808">Transferase</keyword>
<comment type="caution">
    <text evidence="2">The sequence shown here is derived from an EMBL/GenBank/DDBJ whole genome shotgun (WGS) entry which is preliminary data.</text>
</comment>
<dbReference type="STRING" id="1888891.DSOL_5315"/>